<dbReference type="InterPro" id="IPR015292">
    <property type="entry name" value="Tscrpt_reg_YbiH_C"/>
</dbReference>
<evidence type="ECO:0000256" key="1">
    <source>
        <dbReference type="ARBA" id="ARBA00023125"/>
    </source>
</evidence>
<dbReference type="PANTHER" id="PTHR30055:SF235">
    <property type="entry name" value="TRANSCRIPTIONAL REGULATORY PROTEIN"/>
    <property type="match status" value="1"/>
</dbReference>
<dbReference type="Pfam" id="PF00440">
    <property type="entry name" value="TetR_N"/>
    <property type="match status" value="1"/>
</dbReference>
<gene>
    <name evidence="5" type="ORF">CAL28_13990</name>
</gene>
<feature type="region of interest" description="Disordered" evidence="3">
    <location>
        <begin position="237"/>
        <end position="256"/>
    </location>
</feature>
<dbReference type="GO" id="GO:0003700">
    <property type="term" value="F:DNA-binding transcription factor activity"/>
    <property type="evidence" value="ECO:0007669"/>
    <property type="project" value="TreeGrafter"/>
</dbReference>
<feature type="domain" description="HTH tetR-type" evidence="4">
    <location>
        <begin position="19"/>
        <end position="79"/>
    </location>
</feature>
<dbReference type="SUPFAM" id="SSF48498">
    <property type="entry name" value="Tetracyclin repressor-like, C-terminal domain"/>
    <property type="match status" value="1"/>
</dbReference>
<dbReference type="InterPro" id="IPR001647">
    <property type="entry name" value="HTH_TetR"/>
</dbReference>
<feature type="DNA-binding region" description="H-T-H motif" evidence="2">
    <location>
        <begin position="42"/>
        <end position="61"/>
    </location>
</feature>
<reference evidence="6" key="1">
    <citation type="submission" date="2017-05" db="EMBL/GenBank/DDBJ databases">
        <title>Complete and WGS of Bordetella genogroups.</title>
        <authorList>
            <person name="Spilker T."/>
            <person name="Lipuma J."/>
        </authorList>
    </citation>
    <scope>NUCLEOTIDE SEQUENCE [LARGE SCALE GENOMIC DNA]</scope>
    <source>
        <strain evidence="6">AU8856</strain>
    </source>
</reference>
<comment type="caution">
    <text evidence="5">The sequence shown here is derived from an EMBL/GenBank/DDBJ whole genome shotgun (WGS) entry which is preliminary data.</text>
</comment>
<dbReference type="Proteomes" id="UP000215767">
    <property type="component" value="Unassembled WGS sequence"/>
</dbReference>
<dbReference type="PRINTS" id="PR00455">
    <property type="entry name" value="HTHTETR"/>
</dbReference>
<evidence type="ECO:0000259" key="4">
    <source>
        <dbReference type="PROSITE" id="PS50977"/>
    </source>
</evidence>
<dbReference type="InterPro" id="IPR050109">
    <property type="entry name" value="HTH-type_TetR-like_transc_reg"/>
</dbReference>
<dbReference type="Gene3D" id="1.10.357.10">
    <property type="entry name" value="Tetracycline Repressor, domain 2"/>
    <property type="match status" value="1"/>
</dbReference>
<evidence type="ECO:0000256" key="2">
    <source>
        <dbReference type="PROSITE-ProRule" id="PRU00335"/>
    </source>
</evidence>
<dbReference type="Gene3D" id="1.10.10.60">
    <property type="entry name" value="Homeodomain-like"/>
    <property type="match status" value="1"/>
</dbReference>
<evidence type="ECO:0000313" key="6">
    <source>
        <dbReference type="Proteomes" id="UP000215767"/>
    </source>
</evidence>
<keyword evidence="1 2" id="KW-0238">DNA-binding</keyword>
<evidence type="ECO:0000313" key="5">
    <source>
        <dbReference type="EMBL" id="OZI60520.1"/>
    </source>
</evidence>
<organism evidence="5 6">
    <name type="scientific">Bordetella genomosp. 11</name>
    <dbReference type="NCBI Taxonomy" id="1416808"/>
    <lineage>
        <taxon>Bacteria</taxon>
        <taxon>Pseudomonadati</taxon>
        <taxon>Pseudomonadota</taxon>
        <taxon>Betaproteobacteria</taxon>
        <taxon>Burkholderiales</taxon>
        <taxon>Alcaligenaceae</taxon>
        <taxon>Bordetella</taxon>
    </lineage>
</organism>
<dbReference type="PROSITE" id="PS50977">
    <property type="entry name" value="HTH_TETR_2"/>
    <property type="match status" value="1"/>
</dbReference>
<feature type="compositionally biased region" description="Basic residues" evidence="3">
    <location>
        <begin position="247"/>
        <end position="256"/>
    </location>
</feature>
<accession>A0A261UH25</accession>
<dbReference type="InterPro" id="IPR009057">
    <property type="entry name" value="Homeodomain-like_sf"/>
</dbReference>
<evidence type="ECO:0000256" key="3">
    <source>
        <dbReference type="SAM" id="MobiDB-lite"/>
    </source>
</evidence>
<dbReference type="SUPFAM" id="SSF46689">
    <property type="entry name" value="Homeodomain-like"/>
    <property type="match status" value="1"/>
</dbReference>
<dbReference type="InterPro" id="IPR036271">
    <property type="entry name" value="Tet_transcr_reg_TetR-rel_C_sf"/>
</dbReference>
<protein>
    <submittedName>
        <fullName evidence="5">TetR family transcriptional regulator</fullName>
    </submittedName>
</protein>
<dbReference type="Pfam" id="PF09209">
    <property type="entry name" value="CecR_C"/>
    <property type="match status" value="1"/>
</dbReference>
<dbReference type="PANTHER" id="PTHR30055">
    <property type="entry name" value="HTH-TYPE TRANSCRIPTIONAL REGULATOR RUTR"/>
    <property type="match status" value="1"/>
</dbReference>
<dbReference type="AlphaFoldDB" id="A0A261UH25"/>
<sequence>MNDTKRVRRPAGSGYARGDETRLRIIEAAIERFGESGFGGASTRDIAAHAGVNAPALQYYFESKEGLYRACAEHIADSARAAFEPALEQARAVLADGSDTEALIDAFIRIQDCIADRMFRASCGPDQRLFFAREQAGHEPPIATDILQERLRKPLNDICMALVARIAGTSVDDPRTMVRVFSLHGQLLIFHTAKRGALSLLGWQEIDSARAELVKETVREQSRTLLRLWHAGASAGMRGKATGRAARAPRKTASKR</sequence>
<proteinExistence type="predicted"/>
<name>A0A261UH25_9BORD</name>
<dbReference type="OrthoDB" id="2356263at2"/>
<keyword evidence="6" id="KW-1185">Reference proteome</keyword>
<dbReference type="GO" id="GO:0000976">
    <property type="term" value="F:transcription cis-regulatory region binding"/>
    <property type="evidence" value="ECO:0007669"/>
    <property type="project" value="TreeGrafter"/>
</dbReference>
<dbReference type="EMBL" id="NEVS01000004">
    <property type="protein sequence ID" value="OZI60520.1"/>
    <property type="molecule type" value="Genomic_DNA"/>
</dbReference>
<dbReference type="RefSeq" id="WP_094841934.1">
    <property type="nucleotide sequence ID" value="NZ_NEVS01000004.1"/>
</dbReference>